<feature type="signal peptide" evidence="23">
    <location>
        <begin position="1"/>
        <end position="31"/>
    </location>
</feature>
<evidence type="ECO:0000256" key="17">
    <source>
        <dbReference type="ARBA" id="ARBA00053950"/>
    </source>
</evidence>
<keyword evidence="12 21" id="KW-0472">Membrane</keyword>
<dbReference type="PROSITE" id="PS51407">
    <property type="entry name" value="LAMP_3"/>
    <property type="match status" value="1"/>
</dbReference>
<protein>
    <recommendedName>
        <fullName evidence="19">Lysosome-associated membrane glycoprotein 5</fullName>
    </recommendedName>
    <alternativeName>
        <fullName evidence="20">Lysosome-associated membrane protein 5</fullName>
    </alternativeName>
</protein>
<comment type="subcellular location">
    <subcellularLocation>
        <location evidence="4">Cell projection</location>
        <location evidence="4">Dendrite</location>
    </subcellularLocation>
    <subcellularLocation>
        <location evidence="18">Cell projection</location>
        <location evidence="18">Growth cone membrane</location>
        <topology evidence="18">Single-pass type I membrane protein</topology>
    </subcellularLocation>
    <subcellularLocation>
        <location evidence="16">Cytoplasmic vesicle</location>
        <location evidence="16">Secretory vesicle</location>
        <location evidence="16">Synaptic vesicle membrane</location>
        <topology evidence="16">Single-pass type I membrane protein</topology>
    </subcellularLocation>
    <subcellularLocation>
        <location evidence="2">Early endosome membrane</location>
        <topology evidence="2">Single-pass type I membrane protein</topology>
    </subcellularLocation>
    <subcellularLocation>
        <location evidence="1">Endoplasmic reticulum-Golgi intermediate compartment membrane</location>
        <topology evidence="1">Single-pass type I membrane protein</topology>
    </subcellularLocation>
    <subcellularLocation>
        <location evidence="21">Lysosome membrane</location>
        <topology evidence="21">Single-pass type I membrane protein</topology>
    </subcellularLocation>
    <subcellularLocation>
        <location evidence="3">Recycling endosome</location>
    </subcellularLocation>
</comment>
<comment type="similarity">
    <text evidence="5 21">Belongs to the LAMP family.</text>
</comment>
<keyword evidence="8 23" id="KW-0732">Signal</keyword>
<dbReference type="InterPro" id="IPR002000">
    <property type="entry name" value="Lysosome-assoc_membr_glycop"/>
</dbReference>
<keyword evidence="11" id="KW-0770">Synapse</keyword>
<keyword evidence="13" id="KW-0325">Glycoprotein</keyword>
<evidence type="ECO:0000256" key="20">
    <source>
        <dbReference type="ARBA" id="ARBA00076257"/>
    </source>
</evidence>
<comment type="function">
    <text evidence="17">Plays a role in short-term synaptic plasticity in a subset of GABAergic neurons in the brain.</text>
</comment>
<evidence type="ECO:0000256" key="7">
    <source>
        <dbReference type="ARBA" id="ARBA00022692"/>
    </source>
</evidence>
<evidence type="ECO:0000313" key="25">
    <source>
        <dbReference type="EMBL" id="AFP05720.1"/>
    </source>
</evidence>
<evidence type="ECO:0000256" key="22">
    <source>
        <dbReference type="SAM" id="Phobius"/>
    </source>
</evidence>
<evidence type="ECO:0000256" key="15">
    <source>
        <dbReference type="ARBA" id="ARBA00023329"/>
    </source>
</evidence>
<evidence type="ECO:0000256" key="1">
    <source>
        <dbReference type="ARBA" id="ARBA00004151"/>
    </source>
</evidence>
<evidence type="ECO:0000256" key="13">
    <source>
        <dbReference type="ARBA" id="ARBA00023180"/>
    </source>
</evidence>
<name>V9L2R8_CALMI</name>
<evidence type="ECO:0000256" key="5">
    <source>
        <dbReference type="ARBA" id="ARBA00009644"/>
    </source>
</evidence>
<dbReference type="InterPro" id="IPR048528">
    <property type="entry name" value="Lamp2-like_luminal"/>
</dbReference>
<comment type="caution">
    <text evidence="21">Lacks conserved residue(s) required for the propagation of feature annotation.</text>
</comment>
<evidence type="ECO:0000256" key="2">
    <source>
        <dbReference type="ARBA" id="ARBA00004158"/>
    </source>
</evidence>
<reference evidence="25" key="1">
    <citation type="journal article" date="2014" name="Nature">
        <title>Elephant shark genome provides unique insights into gnathostome evolution.</title>
        <authorList>
            <consortium name="International Elephant Shark Genome Sequencing Consortium"/>
            <person name="Venkatesh B."/>
            <person name="Lee A.P."/>
            <person name="Ravi V."/>
            <person name="Maurya A.K."/>
            <person name="Lian M.M."/>
            <person name="Swann J.B."/>
            <person name="Ohta Y."/>
            <person name="Flajnik M.F."/>
            <person name="Sutoh Y."/>
            <person name="Kasahara M."/>
            <person name="Hoon S."/>
            <person name="Gangu V."/>
            <person name="Roy S.W."/>
            <person name="Irimia M."/>
            <person name="Korzh V."/>
            <person name="Kondrychyn I."/>
            <person name="Lim Z.W."/>
            <person name="Tay B.H."/>
            <person name="Tohari S."/>
            <person name="Kong K.W."/>
            <person name="Ho S."/>
            <person name="Lorente-Galdos B."/>
            <person name="Quilez J."/>
            <person name="Marques-Bonet T."/>
            <person name="Raney B.J."/>
            <person name="Ingham P.W."/>
            <person name="Tay A."/>
            <person name="Hillier L.W."/>
            <person name="Minx P."/>
            <person name="Boehm T."/>
            <person name="Wilson R.K."/>
            <person name="Brenner S."/>
            <person name="Warren W.C."/>
        </authorList>
    </citation>
    <scope>NUCLEOTIDE SEQUENCE</scope>
    <source>
        <tissue evidence="25">Brain</tissue>
    </source>
</reference>
<keyword evidence="6" id="KW-1003">Cell membrane</keyword>
<keyword evidence="14" id="KW-0966">Cell projection</keyword>
<dbReference type="KEGG" id="cmk:103173030"/>
<dbReference type="EMBL" id="JW873203">
    <property type="protein sequence ID" value="AFP05720.1"/>
    <property type="molecule type" value="mRNA"/>
</dbReference>
<feature type="transmembrane region" description="Helical" evidence="22">
    <location>
        <begin position="238"/>
        <end position="259"/>
    </location>
</feature>
<accession>V9L2R8</accession>
<evidence type="ECO:0000256" key="18">
    <source>
        <dbReference type="ARBA" id="ARBA00060492"/>
    </source>
</evidence>
<evidence type="ECO:0000256" key="11">
    <source>
        <dbReference type="ARBA" id="ARBA00023018"/>
    </source>
</evidence>
<dbReference type="GO" id="GO:0032584">
    <property type="term" value="C:growth cone membrane"/>
    <property type="evidence" value="ECO:0007669"/>
    <property type="project" value="UniProtKB-SubCell"/>
</dbReference>
<dbReference type="GO" id="GO:0055037">
    <property type="term" value="C:recycling endosome"/>
    <property type="evidence" value="ECO:0007669"/>
    <property type="project" value="UniProtKB-SubCell"/>
</dbReference>
<evidence type="ECO:0000259" key="24">
    <source>
        <dbReference type="Pfam" id="PF01299"/>
    </source>
</evidence>
<feature type="chain" id="PRO_5004778266" description="Lysosome-associated membrane glycoprotein 5" evidence="23">
    <location>
        <begin position="32"/>
        <end position="282"/>
    </location>
</feature>
<dbReference type="GO" id="GO:0033116">
    <property type="term" value="C:endoplasmic reticulum-Golgi intermediate compartment membrane"/>
    <property type="evidence" value="ECO:0007669"/>
    <property type="project" value="UniProtKB-SubCell"/>
</dbReference>
<dbReference type="AlphaFoldDB" id="V9L2R8"/>
<keyword evidence="9" id="KW-0967">Endosome</keyword>
<evidence type="ECO:0000256" key="6">
    <source>
        <dbReference type="ARBA" id="ARBA00022475"/>
    </source>
</evidence>
<evidence type="ECO:0000256" key="9">
    <source>
        <dbReference type="ARBA" id="ARBA00022753"/>
    </source>
</evidence>
<dbReference type="CTD" id="24141"/>
<feature type="domain" description="Lysosome-associated membrane glycoprotein 2-like luminal" evidence="24">
    <location>
        <begin position="50"/>
        <end position="214"/>
    </location>
</feature>
<evidence type="ECO:0000256" key="8">
    <source>
        <dbReference type="ARBA" id="ARBA00022729"/>
    </source>
</evidence>
<dbReference type="GeneID" id="103173030"/>
<keyword evidence="7 21" id="KW-0812">Transmembrane</keyword>
<evidence type="ECO:0000256" key="14">
    <source>
        <dbReference type="ARBA" id="ARBA00023273"/>
    </source>
</evidence>
<dbReference type="PANTHER" id="PTHR11506">
    <property type="entry name" value="LYSOSOME-ASSOCIATED MEMBRANE GLYCOPROTEIN"/>
    <property type="match status" value="1"/>
</dbReference>
<evidence type="ECO:0000256" key="10">
    <source>
        <dbReference type="ARBA" id="ARBA00022989"/>
    </source>
</evidence>
<organism evidence="25">
    <name type="scientific">Callorhinchus milii</name>
    <name type="common">Ghost shark</name>
    <dbReference type="NCBI Taxonomy" id="7868"/>
    <lineage>
        <taxon>Eukaryota</taxon>
        <taxon>Metazoa</taxon>
        <taxon>Chordata</taxon>
        <taxon>Craniata</taxon>
        <taxon>Vertebrata</taxon>
        <taxon>Chondrichthyes</taxon>
        <taxon>Holocephali</taxon>
        <taxon>Chimaeriformes</taxon>
        <taxon>Callorhinchidae</taxon>
        <taxon>Callorhinchus</taxon>
    </lineage>
</organism>
<dbReference type="PANTHER" id="PTHR11506:SF35">
    <property type="entry name" value="LYSOSOME-ASSOCIATED MEMBRANE GLYCOPROTEIN 5"/>
    <property type="match status" value="1"/>
</dbReference>
<dbReference type="GO" id="GO:0031901">
    <property type="term" value="C:early endosome membrane"/>
    <property type="evidence" value="ECO:0007669"/>
    <property type="project" value="UniProtKB-SubCell"/>
</dbReference>
<keyword evidence="10 22" id="KW-1133">Transmembrane helix</keyword>
<dbReference type="GO" id="GO:0005765">
    <property type="term" value="C:lysosomal membrane"/>
    <property type="evidence" value="ECO:0007669"/>
    <property type="project" value="UniProtKB-SubCell"/>
</dbReference>
<sequence length="282" mass="31792">MELSISSSSTQPSPALCVLILILKALVGADAEPESENLSGLSTDPFEDIFVVRENGTTCLMADFAAKIVVPYDARASNYVDLITDEAEITIPRGARVRGRCGSTRAELHISWLDSSFLLTLFFLKDTHNTSRIQERFWKVNKIQFVYDTSQAYFKDAINPGKHTAVSHHLTLFRTPEGKSYKCKAQETLVLISSDHHKMVSLFLSQTHIQPFDINSDFIFSEASKCVVDQQERLEETLPLILGLTLGLIIVVMLTVYHLHQKYTATARQTQVPRDRAQYKHM</sequence>
<keyword evidence="21" id="KW-0458">Lysosome</keyword>
<keyword evidence="15" id="KW-0968">Cytoplasmic vesicle</keyword>
<dbReference type="Gene3D" id="2.40.160.110">
    <property type="match status" value="1"/>
</dbReference>
<evidence type="ECO:0000256" key="3">
    <source>
        <dbReference type="ARBA" id="ARBA00004172"/>
    </source>
</evidence>
<evidence type="ECO:0000256" key="12">
    <source>
        <dbReference type="ARBA" id="ARBA00023136"/>
    </source>
</evidence>
<dbReference type="GO" id="GO:0030672">
    <property type="term" value="C:synaptic vesicle membrane"/>
    <property type="evidence" value="ECO:0007669"/>
    <property type="project" value="UniProtKB-SubCell"/>
</dbReference>
<evidence type="ECO:0000256" key="21">
    <source>
        <dbReference type="PROSITE-ProRule" id="PRU00740"/>
    </source>
</evidence>
<evidence type="ECO:0000256" key="19">
    <source>
        <dbReference type="ARBA" id="ARBA00074379"/>
    </source>
</evidence>
<dbReference type="Pfam" id="PF01299">
    <property type="entry name" value="Lamp2-like_luminal"/>
    <property type="match status" value="1"/>
</dbReference>
<dbReference type="GO" id="GO:0030425">
    <property type="term" value="C:dendrite"/>
    <property type="evidence" value="ECO:0007669"/>
    <property type="project" value="UniProtKB-SubCell"/>
</dbReference>
<dbReference type="OrthoDB" id="6248302at2759"/>
<dbReference type="GO" id="GO:0031902">
    <property type="term" value="C:late endosome membrane"/>
    <property type="evidence" value="ECO:0007669"/>
    <property type="project" value="TreeGrafter"/>
</dbReference>
<dbReference type="FunFam" id="2.40.160.110:FF:000002">
    <property type="entry name" value="lysosome-associated membrane glycoprotein 5 isoform X1"/>
    <property type="match status" value="1"/>
</dbReference>
<dbReference type="GO" id="GO:0072594">
    <property type="term" value="P:establishment of protein localization to organelle"/>
    <property type="evidence" value="ECO:0007669"/>
    <property type="project" value="TreeGrafter"/>
</dbReference>
<evidence type="ECO:0000256" key="16">
    <source>
        <dbReference type="ARBA" id="ARBA00029428"/>
    </source>
</evidence>
<evidence type="ECO:0000256" key="23">
    <source>
        <dbReference type="SAM" id="SignalP"/>
    </source>
</evidence>
<proteinExistence type="evidence at transcript level"/>
<evidence type="ECO:0000256" key="4">
    <source>
        <dbReference type="ARBA" id="ARBA00004279"/>
    </source>
</evidence>